<gene>
    <name evidence="1" type="ORF">A1OK_16495</name>
</gene>
<dbReference type="CDD" id="cd06561">
    <property type="entry name" value="AlkD_like"/>
    <property type="match status" value="1"/>
</dbReference>
<dbReference type="EMBL" id="AJWN02000099">
    <property type="protein sequence ID" value="OEE58162.1"/>
    <property type="molecule type" value="Genomic_DNA"/>
</dbReference>
<dbReference type="AlphaFoldDB" id="A0A1E5BZ21"/>
<keyword evidence="2" id="KW-1185">Reference proteome</keyword>
<dbReference type="InterPro" id="IPR016024">
    <property type="entry name" value="ARM-type_fold"/>
</dbReference>
<dbReference type="Pfam" id="PF08713">
    <property type="entry name" value="DNA_alkylation"/>
    <property type="match status" value="1"/>
</dbReference>
<dbReference type="PANTHER" id="PTHR34070">
    <property type="entry name" value="ARMADILLO-TYPE FOLD"/>
    <property type="match status" value="1"/>
</dbReference>
<evidence type="ECO:0000313" key="2">
    <source>
        <dbReference type="Proteomes" id="UP000095039"/>
    </source>
</evidence>
<protein>
    <submittedName>
        <fullName evidence="1">DNA alkylation repair protein</fullName>
    </submittedName>
</protein>
<evidence type="ECO:0000313" key="1">
    <source>
        <dbReference type="EMBL" id="OEE58162.1"/>
    </source>
</evidence>
<dbReference type="SUPFAM" id="SSF48371">
    <property type="entry name" value="ARM repeat"/>
    <property type="match status" value="1"/>
</dbReference>
<name>A0A1E5BZ21_9GAMM</name>
<comment type="caution">
    <text evidence="1">The sequence shown here is derived from an EMBL/GenBank/DDBJ whole genome shotgun (WGS) entry which is preliminary data.</text>
</comment>
<accession>A0A1E5BZ21</accession>
<proteinExistence type="predicted"/>
<dbReference type="PANTHER" id="PTHR34070:SF1">
    <property type="entry name" value="DNA ALKYLATION REPAIR PROTEIN"/>
    <property type="match status" value="1"/>
</dbReference>
<dbReference type="RefSeq" id="WP_016962387.1">
    <property type="nucleotide sequence ID" value="NZ_AJWN02000099.1"/>
</dbReference>
<dbReference type="Gene3D" id="1.25.10.90">
    <property type="match status" value="1"/>
</dbReference>
<dbReference type="InterPro" id="IPR014825">
    <property type="entry name" value="DNA_alkylation"/>
</dbReference>
<reference evidence="1 2" key="1">
    <citation type="journal article" date="2012" name="Science">
        <title>Ecological populations of bacteria act as socially cohesive units of antibiotic production and resistance.</title>
        <authorList>
            <person name="Cordero O.X."/>
            <person name="Wildschutte H."/>
            <person name="Kirkup B."/>
            <person name="Proehl S."/>
            <person name="Ngo L."/>
            <person name="Hussain F."/>
            <person name="Le Roux F."/>
            <person name="Mincer T."/>
            <person name="Polz M.F."/>
        </authorList>
    </citation>
    <scope>NUCLEOTIDE SEQUENCE [LARGE SCALE GENOMIC DNA]</scope>
    <source>
        <strain evidence="1 2">FF-454</strain>
    </source>
</reference>
<dbReference type="Proteomes" id="UP000095039">
    <property type="component" value="Unassembled WGS sequence"/>
</dbReference>
<sequence>MKNPYLSYVEELKRALKCLSSPEKAESSRRYFPEGIHCIGASASDIKRVIDDFHVEHKALSAAEVLCVTEYLLENAEYSEDVLVAFGLINKFVKKNYDDDLILRFEFWLENYASNWSHVDDLCIKTLYQFMLARPHLIVTTQRWAHSNVSWCRRASNVAWVKFVKRKVGKSVYCLDKDLIFQQCDLLLSDDDVFVQKSVGWLLKVTSMHHKDDVITYIENNFAKMTRPTIRYAIEKLDAESRMRLLALTK</sequence>
<organism evidence="1 2">
    <name type="scientific">Enterovibrio norvegicus FF-454</name>
    <dbReference type="NCBI Taxonomy" id="1185651"/>
    <lineage>
        <taxon>Bacteria</taxon>
        <taxon>Pseudomonadati</taxon>
        <taxon>Pseudomonadota</taxon>
        <taxon>Gammaproteobacteria</taxon>
        <taxon>Vibrionales</taxon>
        <taxon>Vibrionaceae</taxon>
        <taxon>Enterovibrio</taxon>
    </lineage>
</organism>